<dbReference type="SUPFAM" id="SSF103473">
    <property type="entry name" value="MFS general substrate transporter"/>
    <property type="match status" value="1"/>
</dbReference>
<sequence length="138" mass="15751">MSEDFLEFTHYPIKDSVKNTPLSRDIVVDYDVTRRDSLAKIDNAEFKFIHLRISIFGYTYYMDNDNAVPVSIDTRLKSSATFGAILGQLLFGWMADRYGRKKMYSFELIIIIVAAVGSGRITAFMLKPLSIQYSDADL</sequence>
<name>A0A8H3X103_GIGMA</name>
<feature type="non-terminal residue" evidence="6">
    <location>
        <position position="1"/>
    </location>
</feature>
<comment type="caution">
    <text evidence="6">The sequence shown here is derived from an EMBL/GenBank/DDBJ whole genome shotgun (WGS) entry which is preliminary data.</text>
</comment>
<evidence type="ECO:0000313" key="6">
    <source>
        <dbReference type="EMBL" id="KAF0385866.1"/>
    </source>
</evidence>
<keyword evidence="4 5" id="KW-0472">Membrane</keyword>
<organism evidence="6 7">
    <name type="scientific">Gigaspora margarita</name>
    <dbReference type="NCBI Taxonomy" id="4874"/>
    <lineage>
        <taxon>Eukaryota</taxon>
        <taxon>Fungi</taxon>
        <taxon>Fungi incertae sedis</taxon>
        <taxon>Mucoromycota</taxon>
        <taxon>Glomeromycotina</taxon>
        <taxon>Glomeromycetes</taxon>
        <taxon>Diversisporales</taxon>
        <taxon>Gigasporaceae</taxon>
        <taxon>Gigaspora</taxon>
    </lineage>
</organism>
<protein>
    <submittedName>
        <fullName evidence="6">Phosphate:H+ symporter</fullName>
    </submittedName>
</protein>
<dbReference type="AlphaFoldDB" id="A0A8H3X103"/>
<dbReference type="GO" id="GO:0016020">
    <property type="term" value="C:membrane"/>
    <property type="evidence" value="ECO:0007669"/>
    <property type="project" value="UniProtKB-SubCell"/>
</dbReference>
<keyword evidence="3 5" id="KW-1133">Transmembrane helix</keyword>
<dbReference type="InterPro" id="IPR005828">
    <property type="entry name" value="MFS_sugar_transport-like"/>
</dbReference>
<reference evidence="6 7" key="1">
    <citation type="journal article" date="2019" name="Environ. Microbiol.">
        <title>At the nexus of three kingdoms: the genome of the mycorrhizal fungus Gigaspora margarita provides insights into plant, endobacterial and fungal interactions.</title>
        <authorList>
            <person name="Venice F."/>
            <person name="Ghignone S."/>
            <person name="Salvioli di Fossalunga A."/>
            <person name="Amselem J."/>
            <person name="Novero M."/>
            <person name="Xianan X."/>
            <person name="Sedzielewska Toro K."/>
            <person name="Morin E."/>
            <person name="Lipzen A."/>
            <person name="Grigoriev I.V."/>
            <person name="Henrissat B."/>
            <person name="Martin F.M."/>
            <person name="Bonfante P."/>
        </authorList>
    </citation>
    <scope>NUCLEOTIDE SEQUENCE [LARGE SCALE GENOMIC DNA]</scope>
    <source>
        <strain evidence="6 7">BEG34</strain>
    </source>
</reference>
<dbReference type="OrthoDB" id="433512at2759"/>
<evidence type="ECO:0000256" key="1">
    <source>
        <dbReference type="ARBA" id="ARBA00004370"/>
    </source>
</evidence>
<evidence type="ECO:0000256" key="4">
    <source>
        <dbReference type="ARBA" id="ARBA00023136"/>
    </source>
</evidence>
<dbReference type="GO" id="GO:0022857">
    <property type="term" value="F:transmembrane transporter activity"/>
    <property type="evidence" value="ECO:0007669"/>
    <property type="project" value="InterPro"/>
</dbReference>
<keyword evidence="2 5" id="KW-0812">Transmembrane</keyword>
<dbReference type="Gene3D" id="1.20.1250.20">
    <property type="entry name" value="MFS general substrate transporter like domains"/>
    <property type="match status" value="1"/>
</dbReference>
<evidence type="ECO:0000256" key="3">
    <source>
        <dbReference type="ARBA" id="ARBA00022989"/>
    </source>
</evidence>
<keyword evidence="7" id="KW-1185">Reference proteome</keyword>
<accession>A0A8H3X103</accession>
<dbReference type="Pfam" id="PF00083">
    <property type="entry name" value="Sugar_tr"/>
    <property type="match status" value="1"/>
</dbReference>
<dbReference type="EMBL" id="WTPW01002341">
    <property type="protein sequence ID" value="KAF0385866.1"/>
    <property type="molecule type" value="Genomic_DNA"/>
</dbReference>
<gene>
    <name evidence="6" type="ORF">F8M41_011447</name>
</gene>
<evidence type="ECO:0000256" key="2">
    <source>
        <dbReference type="ARBA" id="ARBA00022692"/>
    </source>
</evidence>
<dbReference type="InterPro" id="IPR036259">
    <property type="entry name" value="MFS_trans_sf"/>
</dbReference>
<dbReference type="Proteomes" id="UP000439903">
    <property type="component" value="Unassembled WGS sequence"/>
</dbReference>
<comment type="subcellular location">
    <subcellularLocation>
        <location evidence="1">Membrane</location>
    </subcellularLocation>
</comment>
<feature type="transmembrane region" description="Helical" evidence="5">
    <location>
        <begin position="104"/>
        <end position="126"/>
    </location>
</feature>
<proteinExistence type="predicted"/>
<evidence type="ECO:0000256" key="5">
    <source>
        <dbReference type="SAM" id="Phobius"/>
    </source>
</evidence>
<evidence type="ECO:0000313" key="7">
    <source>
        <dbReference type="Proteomes" id="UP000439903"/>
    </source>
</evidence>